<dbReference type="InterPro" id="IPR034182">
    <property type="entry name" value="Kexin/furin"/>
</dbReference>
<comment type="similarity">
    <text evidence="2">Belongs to the peptidase S8 family. Furin subfamily.</text>
</comment>
<protein>
    <recommendedName>
        <fullName evidence="18">P/Homo B domain-containing protein</fullName>
    </recommendedName>
</protein>
<feature type="compositionally biased region" description="Low complexity" evidence="15">
    <location>
        <begin position="672"/>
        <end position="690"/>
    </location>
</feature>
<evidence type="ECO:0000256" key="13">
    <source>
        <dbReference type="PIRSR" id="PIRSR615500-1"/>
    </source>
</evidence>
<sequence>MRLSVASIWLALLQLQGIVSAELPLSARQLRPRDYQARDYYALELSGEAYPDIVARHFGLDHEGPIGELANHHLFSASIGGRDIIKDRIEEYRKSRKRDNYLNELYGSILFAEKQRLKKLEKRGIPLPPRQQPVEQDLETLDYLMDTLNIKDPIFYEQWHLFNPVQRGHDVNVTGVWLQGITGQNVTVSIVDDGLDMYSNDLRDNYFAEGSYDFNDHVPEPKPRLSDDRHGTRCAGEVAAVKNDVCGVGVAWDSKISGIRILSKQITDADEAIALNYAYHENHIYSCSWGPPDDGRAMDAPGMLIKRAMVNGIQNGRRGLGSVFVFASGNGAGYDDNCNFDGYTNSIYSITVGAVDRKGLHPYYSESCSANMVVTYSSGSNDAIHTTDVGENACYGQHGGTSAAAPLAAGIFALVLSVRPDLTWRDLQYLCVETAVVVQADDPDWEFTTIGKKFNHRYGYGKLDAWAIVEAAKSWKLVKPQAWFHSPLLVVKHDIPEGNVGIKSHININADDLKMANLARVEHITVTMNLRHHRRGDVSVDLISPKGIVSHIATSRRDDSSPNGYDNWTFMSVKHWGEDGVGDWSIVVWDRVTNQNTGSLIDWKITLWGEVIDTEKATLHPLPGDAMNQTHPIHENPFTSSVQVKTTTLSKQPTTEAPLPTHTDAPNRPVNSKTTLITTTTVATTSPSTTEYPAASGTSDAIADMDDRPGFIPSFFPTFGVSGKTQAWIYGALVIIVFFIVGVALYLCVQKRKRRAKSSDYEFAVLEDEDDVGGVMAGSSSRRAGAAGGRRKARELYDAFGASDDEEESYSDDEEKEYRDARDYELEQEEEARGIDEGKRVLGGDREALLGRNRE</sequence>
<evidence type="ECO:0000313" key="20">
    <source>
        <dbReference type="Proteomes" id="UP000267821"/>
    </source>
</evidence>
<evidence type="ECO:0000256" key="9">
    <source>
        <dbReference type="ARBA" id="ARBA00022989"/>
    </source>
</evidence>
<dbReference type="Proteomes" id="UP000267821">
    <property type="component" value="Unassembled WGS sequence"/>
</dbReference>
<evidence type="ECO:0000256" key="3">
    <source>
        <dbReference type="ARBA" id="ARBA00022670"/>
    </source>
</evidence>
<gene>
    <name evidence="19" type="ORF">L211DRAFT_793437</name>
</gene>
<dbReference type="InterPro" id="IPR023828">
    <property type="entry name" value="Peptidase_S8_Ser-AS"/>
</dbReference>
<dbReference type="PANTHER" id="PTHR42884:SF14">
    <property type="entry name" value="NEUROENDOCRINE CONVERTASE 1"/>
    <property type="match status" value="1"/>
</dbReference>
<dbReference type="InterPro" id="IPR008979">
    <property type="entry name" value="Galactose-bd-like_sf"/>
</dbReference>
<feature type="region of interest" description="Disordered" evidence="15">
    <location>
        <begin position="799"/>
        <end position="839"/>
    </location>
</feature>
<feature type="signal peptide" evidence="17">
    <location>
        <begin position="1"/>
        <end position="21"/>
    </location>
</feature>
<evidence type="ECO:0000256" key="7">
    <source>
        <dbReference type="ARBA" id="ARBA00022825"/>
    </source>
</evidence>
<feature type="transmembrane region" description="Helical" evidence="16">
    <location>
        <begin position="727"/>
        <end position="749"/>
    </location>
</feature>
<dbReference type="InterPro" id="IPR002884">
    <property type="entry name" value="P_dom"/>
</dbReference>
<dbReference type="SUPFAM" id="SSF52743">
    <property type="entry name" value="Subtilisin-like"/>
    <property type="match status" value="1"/>
</dbReference>
<keyword evidence="9 16" id="KW-1133">Transmembrane helix</keyword>
<dbReference type="Gene3D" id="2.60.120.260">
    <property type="entry name" value="Galactose-binding domain-like"/>
    <property type="match status" value="1"/>
</dbReference>
<evidence type="ECO:0000256" key="15">
    <source>
        <dbReference type="SAM" id="MobiDB-lite"/>
    </source>
</evidence>
<dbReference type="Pfam" id="PF00082">
    <property type="entry name" value="Peptidase_S8"/>
    <property type="match status" value="1"/>
</dbReference>
<evidence type="ECO:0000256" key="2">
    <source>
        <dbReference type="ARBA" id="ARBA00005325"/>
    </source>
</evidence>
<evidence type="ECO:0000259" key="18">
    <source>
        <dbReference type="PROSITE" id="PS51829"/>
    </source>
</evidence>
<keyword evidence="7 14" id="KW-0720">Serine protease</keyword>
<dbReference type="PROSITE" id="PS51829">
    <property type="entry name" value="P_HOMO_B"/>
    <property type="match status" value="1"/>
</dbReference>
<dbReference type="GO" id="GO:0004252">
    <property type="term" value="F:serine-type endopeptidase activity"/>
    <property type="evidence" value="ECO:0007669"/>
    <property type="project" value="UniProtKB-UniRule"/>
</dbReference>
<feature type="chain" id="PRO_5018159525" description="P/Homo B domain-containing protein" evidence="17">
    <location>
        <begin position="22"/>
        <end position="855"/>
    </location>
</feature>
<evidence type="ECO:0000313" key="19">
    <source>
        <dbReference type="EMBL" id="RPB19836.1"/>
    </source>
</evidence>
<dbReference type="OrthoDB" id="300641at2759"/>
<dbReference type="Gene3D" id="3.40.50.200">
    <property type="entry name" value="Peptidase S8/S53 domain"/>
    <property type="match status" value="1"/>
</dbReference>
<dbReference type="Pfam" id="PF01483">
    <property type="entry name" value="P_proprotein"/>
    <property type="match status" value="1"/>
</dbReference>
<feature type="domain" description="P/Homo B" evidence="18">
    <location>
        <begin position="478"/>
        <end position="613"/>
    </location>
</feature>
<feature type="active site" description="Charge relay system" evidence="13 14">
    <location>
        <position position="402"/>
    </location>
</feature>
<accession>A0A3N4LAZ8</accession>
<dbReference type="InterPro" id="IPR022398">
    <property type="entry name" value="Peptidase_S8_His-AS"/>
</dbReference>
<evidence type="ECO:0000256" key="17">
    <source>
        <dbReference type="SAM" id="SignalP"/>
    </source>
</evidence>
<dbReference type="InParanoid" id="A0A3N4LAZ8"/>
<keyword evidence="6 14" id="KW-0378">Hydrolase</keyword>
<feature type="compositionally biased region" description="Acidic residues" evidence="15">
    <location>
        <begin position="803"/>
        <end position="815"/>
    </location>
</feature>
<evidence type="ECO:0000256" key="5">
    <source>
        <dbReference type="ARBA" id="ARBA00022729"/>
    </source>
</evidence>
<keyword evidence="4 16" id="KW-0812">Transmembrane</keyword>
<reference evidence="19 20" key="1">
    <citation type="journal article" date="2018" name="Nat. Ecol. Evol.">
        <title>Pezizomycetes genomes reveal the molecular basis of ectomycorrhizal truffle lifestyle.</title>
        <authorList>
            <person name="Murat C."/>
            <person name="Payen T."/>
            <person name="Noel B."/>
            <person name="Kuo A."/>
            <person name="Morin E."/>
            <person name="Chen J."/>
            <person name="Kohler A."/>
            <person name="Krizsan K."/>
            <person name="Balestrini R."/>
            <person name="Da Silva C."/>
            <person name="Montanini B."/>
            <person name="Hainaut M."/>
            <person name="Levati E."/>
            <person name="Barry K.W."/>
            <person name="Belfiori B."/>
            <person name="Cichocki N."/>
            <person name="Clum A."/>
            <person name="Dockter R.B."/>
            <person name="Fauchery L."/>
            <person name="Guy J."/>
            <person name="Iotti M."/>
            <person name="Le Tacon F."/>
            <person name="Lindquist E.A."/>
            <person name="Lipzen A."/>
            <person name="Malagnac F."/>
            <person name="Mello A."/>
            <person name="Molinier V."/>
            <person name="Miyauchi S."/>
            <person name="Poulain J."/>
            <person name="Riccioni C."/>
            <person name="Rubini A."/>
            <person name="Sitrit Y."/>
            <person name="Splivallo R."/>
            <person name="Traeger S."/>
            <person name="Wang M."/>
            <person name="Zifcakova L."/>
            <person name="Wipf D."/>
            <person name="Zambonelli A."/>
            <person name="Paolocci F."/>
            <person name="Nowrousian M."/>
            <person name="Ottonello S."/>
            <person name="Baldrian P."/>
            <person name="Spatafora J.W."/>
            <person name="Henrissat B."/>
            <person name="Nagy L.G."/>
            <person name="Aury J.M."/>
            <person name="Wincker P."/>
            <person name="Grigoriev I.V."/>
            <person name="Bonfante P."/>
            <person name="Martin F.M."/>
        </authorList>
    </citation>
    <scope>NUCLEOTIDE SEQUENCE [LARGE SCALE GENOMIC DNA]</scope>
    <source>
        <strain evidence="19 20">ATCC MYA-4762</strain>
    </source>
</reference>
<evidence type="ECO:0000256" key="6">
    <source>
        <dbReference type="ARBA" id="ARBA00022801"/>
    </source>
</evidence>
<dbReference type="InterPro" id="IPR015500">
    <property type="entry name" value="Peptidase_S8_subtilisin-rel"/>
</dbReference>
<dbReference type="InterPro" id="IPR036852">
    <property type="entry name" value="Peptidase_S8/S53_dom_sf"/>
</dbReference>
<keyword evidence="10 16" id="KW-0472">Membrane</keyword>
<dbReference type="PRINTS" id="PR00723">
    <property type="entry name" value="SUBTILISIN"/>
</dbReference>
<name>A0A3N4LAZ8_9PEZI</name>
<dbReference type="SUPFAM" id="SSF49785">
    <property type="entry name" value="Galactose-binding domain-like"/>
    <property type="match status" value="1"/>
</dbReference>
<feature type="compositionally biased region" description="Basic and acidic residues" evidence="15">
    <location>
        <begin position="816"/>
        <end position="839"/>
    </location>
</feature>
<evidence type="ECO:0000256" key="10">
    <source>
        <dbReference type="ARBA" id="ARBA00023136"/>
    </source>
</evidence>
<evidence type="ECO:0000256" key="12">
    <source>
        <dbReference type="ARBA" id="ARBA00023180"/>
    </source>
</evidence>
<keyword evidence="11" id="KW-0865">Zymogen</keyword>
<dbReference type="AlphaFoldDB" id="A0A3N4LAZ8"/>
<keyword evidence="12" id="KW-0325">Glycoprotein</keyword>
<dbReference type="CDD" id="cd04059">
    <property type="entry name" value="Peptidases_S8_Protein_convertases_Kexins_Furin-like"/>
    <property type="match status" value="1"/>
</dbReference>
<dbReference type="GO" id="GO:0000139">
    <property type="term" value="C:Golgi membrane"/>
    <property type="evidence" value="ECO:0007669"/>
    <property type="project" value="TreeGrafter"/>
</dbReference>
<organism evidence="19 20">
    <name type="scientific">Terfezia boudieri ATCC MYA-4762</name>
    <dbReference type="NCBI Taxonomy" id="1051890"/>
    <lineage>
        <taxon>Eukaryota</taxon>
        <taxon>Fungi</taxon>
        <taxon>Dikarya</taxon>
        <taxon>Ascomycota</taxon>
        <taxon>Pezizomycotina</taxon>
        <taxon>Pezizomycetes</taxon>
        <taxon>Pezizales</taxon>
        <taxon>Pezizaceae</taxon>
        <taxon>Terfezia</taxon>
    </lineage>
</organism>
<keyword evidence="5 17" id="KW-0732">Signal</keyword>
<dbReference type="InterPro" id="IPR000209">
    <property type="entry name" value="Peptidase_S8/S53_dom"/>
</dbReference>
<dbReference type="FunFam" id="3.40.50.200:FF:000005">
    <property type="entry name" value="Proprotein convertase subtilisin/kexin type 7"/>
    <property type="match status" value="1"/>
</dbReference>
<evidence type="ECO:0000256" key="4">
    <source>
        <dbReference type="ARBA" id="ARBA00022692"/>
    </source>
</evidence>
<dbReference type="FunCoup" id="A0A3N4LAZ8">
    <property type="interactions" value="143"/>
</dbReference>
<keyword evidence="20" id="KW-1185">Reference proteome</keyword>
<comment type="subcellular location">
    <subcellularLocation>
        <location evidence="1">Membrane</location>
    </subcellularLocation>
</comment>
<dbReference type="STRING" id="1051890.A0A3N4LAZ8"/>
<keyword evidence="3 14" id="KW-0645">Protease</keyword>
<feature type="active site" description="Charge relay system" evidence="13 14">
    <location>
        <position position="230"/>
    </location>
</feature>
<dbReference type="EMBL" id="ML121582">
    <property type="protein sequence ID" value="RPB19836.1"/>
    <property type="molecule type" value="Genomic_DNA"/>
</dbReference>
<dbReference type="GO" id="GO:0007323">
    <property type="term" value="P:peptide pheromone maturation"/>
    <property type="evidence" value="ECO:0007669"/>
    <property type="project" value="UniProtKB-ARBA"/>
</dbReference>
<evidence type="ECO:0000256" key="11">
    <source>
        <dbReference type="ARBA" id="ARBA00023145"/>
    </source>
</evidence>
<dbReference type="PROSITE" id="PS00137">
    <property type="entry name" value="SUBTILASE_HIS"/>
    <property type="match status" value="1"/>
</dbReference>
<evidence type="ECO:0000256" key="16">
    <source>
        <dbReference type="SAM" id="Phobius"/>
    </source>
</evidence>
<evidence type="ECO:0000256" key="1">
    <source>
        <dbReference type="ARBA" id="ARBA00004370"/>
    </source>
</evidence>
<dbReference type="PROSITE" id="PS00138">
    <property type="entry name" value="SUBTILASE_SER"/>
    <property type="match status" value="1"/>
</dbReference>
<dbReference type="GO" id="GO:0005802">
    <property type="term" value="C:trans-Golgi network"/>
    <property type="evidence" value="ECO:0007669"/>
    <property type="project" value="TreeGrafter"/>
</dbReference>
<evidence type="ECO:0000256" key="8">
    <source>
        <dbReference type="ARBA" id="ARBA00022837"/>
    </source>
</evidence>
<keyword evidence="8" id="KW-0106">Calcium</keyword>
<feature type="region of interest" description="Disordered" evidence="15">
    <location>
        <begin position="647"/>
        <end position="700"/>
    </location>
</feature>
<dbReference type="GO" id="GO:0016485">
    <property type="term" value="P:protein processing"/>
    <property type="evidence" value="ECO:0007669"/>
    <property type="project" value="TreeGrafter"/>
</dbReference>
<proteinExistence type="inferred from homology"/>
<dbReference type="PANTHER" id="PTHR42884">
    <property type="entry name" value="PROPROTEIN CONVERTASE SUBTILISIN/KEXIN-RELATED"/>
    <property type="match status" value="1"/>
</dbReference>
<evidence type="ECO:0000256" key="14">
    <source>
        <dbReference type="PROSITE-ProRule" id="PRU01240"/>
    </source>
</evidence>
<dbReference type="PROSITE" id="PS51892">
    <property type="entry name" value="SUBTILASE"/>
    <property type="match status" value="1"/>
</dbReference>
<feature type="active site" description="Charge relay system" evidence="13 14">
    <location>
        <position position="192"/>
    </location>
</feature>
<dbReference type="FunFam" id="2.60.120.260:FF:000026">
    <property type="entry name" value="proprotein convertase subtilisin/kexin type 7"/>
    <property type="match status" value="1"/>
</dbReference>